<dbReference type="Gene3D" id="1.10.238.10">
    <property type="entry name" value="EF-hand"/>
    <property type="match status" value="1"/>
</dbReference>
<evidence type="ECO:0000256" key="5">
    <source>
        <dbReference type="ARBA" id="ARBA00022833"/>
    </source>
</evidence>
<dbReference type="GO" id="GO:0008270">
    <property type="term" value="F:zinc ion binding"/>
    <property type="evidence" value="ECO:0007669"/>
    <property type="project" value="UniProtKB-KW"/>
</dbReference>
<name>L8Y833_TUPCH</name>
<reference evidence="11" key="2">
    <citation type="journal article" date="2013" name="Nat. Commun.">
        <title>Genome of the Chinese tree shrew.</title>
        <authorList>
            <person name="Fan Y."/>
            <person name="Huang Z.Y."/>
            <person name="Cao C.C."/>
            <person name="Chen C.S."/>
            <person name="Chen Y.X."/>
            <person name="Fan D.D."/>
            <person name="He J."/>
            <person name="Hou H.L."/>
            <person name="Hu L."/>
            <person name="Hu X.T."/>
            <person name="Jiang X.T."/>
            <person name="Lai R."/>
            <person name="Lang Y.S."/>
            <person name="Liang B."/>
            <person name="Liao S.G."/>
            <person name="Mu D."/>
            <person name="Ma Y.Y."/>
            <person name="Niu Y.Y."/>
            <person name="Sun X.Q."/>
            <person name="Xia J.Q."/>
            <person name="Xiao J."/>
            <person name="Xiong Z.Q."/>
            <person name="Xu L."/>
            <person name="Yang L."/>
            <person name="Zhang Y."/>
            <person name="Zhao W."/>
            <person name="Zhao X.D."/>
            <person name="Zheng Y.T."/>
            <person name="Zhou J.M."/>
            <person name="Zhu Y.B."/>
            <person name="Zhang G.J."/>
            <person name="Wang J."/>
            <person name="Yao Y.G."/>
        </authorList>
    </citation>
    <scope>NUCLEOTIDE SEQUENCE [LARGE SCALE GENOMIC DNA]</scope>
</reference>
<dbReference type="GO" id="GO:0045202">
    <property type="term" value="C:synapse"/>
    <property type="evidence" value="ECO:0007669"/>
    <property type="project" value="GOC"/>
</dbReference>
<dbReference type="InterPro" id="IPR050774">
    <property type="entry name" value="KCMF1/Dystrophin"/>
</dbReference>
<dbReference type="PROSITE" id="PS50135">
    <property type="entry name" value="ZF_ZZ_2"/>
    <property type="match status" value="1"/>
</dbReference>
<gene>
    <name evidence="10" type="ORF">TREES_T100002230</name>
</gene>
<dbReference type="FunCoup" id="L8Y833">
    <property type="interactions" value="177"/>
</dbReference>
<evidence type="ECO:0000256" key="4">
    <source>
        <dbReference type="ARBA" id="ARBA00022771"/>
    </source>
</evidence>
<dbReference type="GO" id="GO:0005886">
    <property type="term" value="C:plasma membrane"/>
    <property type="evidence" value="ECO:0007669"/>
    <property type="project" value="UniProtKB-SubCell"/>
</dbReference>
<dbReference type="Proteomes" id="UP000011518">
    <property type="component" value="Unassembled WGS sequence"/>
</dbReference>
<dbReference type="AlphaFoldDB" id="L8Y833"/>
<evidence type="ECO:0000256" key="8">
    <source>
        <dbReference type="SAM" id="MobiDB-lite"/>
    </source>
</evidence>
<keyword evidence="4 7" id="KW-0863">Zinc-finger</keyword>
<dbReference type="Pfam" id="PF09069">
    <property type="entry name" value="EF-hand_3"/>
    <property type="match status" value="1"/>
</dbReference>
<dbReference type="PROSITE" id="PS01357">
    <property type="entry name" value="ZF_ZZ_1"/>
    <property type="match status" value="1"/>
</dbReference>
<feature type="region of interest" description="Disordered" evidence="8">
    <location>
        <begin position="965"/>
        <end position="989"/>
    </location>
</feature>
<sequence>MEDYELANDQAEDDLQIAVGYFEKGPIKTSRNKDEIFEKHLKTVENVAWKNGLAPEEIDILLNVALSGKFGNAVSARILKCMIPTTLISEDSVVKAVSWLCVGKCSGSTKVLFYRWLVAMFDFIDHKEQINLLYGFFFASLQDDTLLPSQMGSVLNSSLLLHYINLVKDESVLLRLYHWLSQTLQEECIWYKVNNYEHGREFINFLDTIIRVQCFFQVRAAVTAPAPPPDGAGVSCLSPKLLNGSVGATGPLDPPAMNLCWNEIKKKSHNLRARLEAFSDQSGKLQLPLQEIIDWLSQKDEELSAQLPLQGDVALVQQEKETHAAFMEEVKSRGPYIYSVLESAQAFLSQHPFEELEEPHSDSKDSGSRILAALCGNKRQWPVNYGRSLQARFVHPPRHIERTLEQLLEIQGAMEELSTTLTQAEGVRATWEPIGDLFIDSLPEHIQAIKLFKEEFSPMKDGVKLVNDLAHQLAISDVHLSMENSRALEQINIRWKQLQVSVGERLKQLQDAHRDFGPGSQHFLSSDLNNIKFSAYRTAMKLRRVQKALRLDLVTLTTALEIFNEHDLQASEHVMDVVEVIHCLTALYERLEEERGILVNVPLCVDMSLNWLLNVFDSGRSGKMRALSFKTGIACLCGTEVKEKLQFIPAFPKRRGKPVIEASQFLEWVNLEPQSMVWLAVLHRVTIAEQVKHQTKCSICRQCPIKGFRYRSLKQFNVDICQTCFLTGRASKGNKLHYPIMEYYTPTTSSENMRDFATTLKNKFRSKHYFSKHPQRGYLPVQSVLEADYSETPASSPMLPHADTHSRIEHFASRLAEMESQNCSFFNDSLSPDDSIDEDQYLLRHSSPITDREPGFGQQAPCSMATESKGELEKILAHLEDENRILQGELRRLKWQHEEAAEAPTLTESSAEAAQDHRNEELLAEARILRQHKSRLETRMQILEDHNKQLESQLQRLRELLLQQSEGSHPREKGQTTPDTEVADDVGSKSQDVSLCLEDIMEKLRHAFPSVRSPDVTANTLLAS</sequence>
<keyword evidence="5" id="KW-0862">Zinc</keyword>
<evidence type="ECO:0000313" key="11">
    <source>
        <dbReference type="Proteomes" id="UP000011518"/>
    </source>
</evidence>
<accession>L8Y833</accession>
<keyword evidence="2" id="KW-1003">Cell membrane</keyword>
<evidence type="ECO:0000256" key="2">
    <source>
        <dbReference type="ARBA" id="ARBA00022475"/>
    </source>
</evidence>
<dbReference type="SMART" id="SM00150">
    <property type="entry name" value="SPEC"/>
    <property type="match status" value="2"/>
</dbReference>
<evidence type="ECO:0000256" key="6">
    <source>
        <dbReference type="ARBA" id="ARBA00023136"/>
    </source>
</evidence>
<dbReference type="eggNOG" id="ENOG502QU9H">
    <property type="taxonomic scope" value="Eukaryota"/>
</dbReference>
<evidence type="ECO:0000313" key="10">
    <source>
        <dbReference type="EMBL" id="ELV12417.1"/>
    </source>
</evidence>
<keyword evidence="3" id="KW-0479">Metal-binding</keyword>
<dbReference type="FunFam" id="1.10.238.10:FF:000023">
    <property type="entry name" value="dystrophin isoform X1"/>
    <property type="match status" value="1"/>
</dbReference>
<dbReference type="PANTHER" id="PTHR12268:SF16">
    <property type="entry name" value="DYSTROPHIN-RELATED PROTEIN 2"/>
    <property type="match status" value="1"/>
</dbReference>
<dbReference type="Pfam" id="PF00435">
    <property type="entry name" value="Spectrin"/>
    <property type="match status" value="1"/>
</dbReference>
<dbReference type="Pfam" id="PF07778">
    <property type="entry name" value="CENP-I"/>
    <property type="match status" value="1"/>
</dbReference>
<evidence type="ECO:0000259" key="9">
    <source>
        <dbReference type="PROSITE" id="PS50135"/>
    </source>
</evidence>
<dbReference type="InParanoid" id="L8Y833"/>
<dbReference type="FunFam" id="3.30.60.90:FF:000001">
    <property type="entry name" value="Dystrophin isoform 2"/>
    <property type="match status" value="1"/>
</dbReference>
<dbReference type="Gene3D" id="1.20.58.60">
    <property type="match status" value="2"/>
</dbReference>
<keyword evidence="11" id="KW-1185">Reference proteome</keyword>
<dbReference type="InterPro" id="IPR002017">
    <property type="entry name" value="Spectrin_repeat"/>
</dbReference>
<dbReference type="PANTHER" id="PTHR12268">
    <property type="entry name" value="E3 UBIQUITIN-PROTEIN LIGASE KCMF1"/>
    <property type="match status" value="1"/>
</dbReference>
<keyword evidence="6" id="KW-0472">Membrane</keyword>
<evidence type="ECO:0000256" key="1">
    <source>
        <dbReference type="ARBA" id="ARBA00004202"/>
    </source>
</evidence>
<dbReference type="SMART" id="SM00291">
    <property type="entry name" value="ZnF_ZZ"/>
    <property type="match status" value="1"/>
</dbReference>
<dbReference type="SUPFAM" id="SSF47473">
    <property type="entry name" value="EF-hand"/>
    <property type="match status" value="1"/>
</dbReference>
<dbReference type="Pfam" id="PF09068">
    <property type="entry name" value="EF-hand_2"/>
    <property type="match status" value="1"/>
</dbReference>
<dbReference type="InterPro" id="IPR011992">
    <property type="entry name" value="EF-hand-dom_pair"/>
</dbReference>
<dbReference type="Gene3D" id="3.30.60.90">
    <property type="match status" value="1"/>
</dbReference>
<reference evidence="11" key="1">
    <citation type="submission" date="2012-07" db="EMBL/GenBank/DDBJ databases">
        <title>Genome of the Chinese tree shrew, a rising model animal genetically related to primates.</title>
        <authorList>
            <person name="Zhang G."/>
            <person name="Fan Y."/>
            <person name="Yao Y."/>
            <person name="Huang Z."/>
        </authorList>
    </citation>
    <scope>NUCLEOTIDE SEQUENCE [LARGE SCALE GENOMIC DNA]</scope>
</reference>
<proteinExistence type="predicted"/>
<dbReference type="InterPro" id="IPR043145">
    <property type="entry name" value="Znf_ZZ_sf"/>
</dbReference>
<dbReference type="STRING" id="246437.L8Y833"/>
<feature type="domain" description="ZZ-type" evidence="9">
    <location>
        <begin position="692"/>
        <end position="748"/>
    </location>
</feature>
<dbReference type="GO" id="GO:0000776">
    <property type="term" value="C:kinetochore"/>
    <property type="evidence" value="ECO:0007669"/>
    <property type="project" value="InterPro"/>
</dbReference>
<evidence type="ECO:0000256" key="3">
    <source>
        <dbReference type="ARBA" id="ARBA00022723"/>
    </source>
</evidence>
<dbReference type="CDD" id="cd02334">
    <property type="entry name" value="ZZ_dystrophin"/>
    <property type="match status" value="1"/>
</dbReference>
<comment type="subcellular location">
    <subcellularLocation>
        <location evidence="1">Cell membrane</location>
        <topology evidence="1">Peripheral membrane protein</topology>
    </subcellularLocation>
</comment>
<dbReference type="InterPro" id="IPR015153">
    <property type="entry name" value="EF-hand_dom_typ1"/>
</dbReference>
<dbReference type="SUPFAM" id="SSF46966">
    <property type="entry name" value="Spectrin repeat"/>
    <property type="match status" value="2"/>
</dbReference>
<dbReference type="Pfam" id="PF00569">
    <property type="entry name" value="ZZ"/>
    <property type="match status" value="1"/>
</dbReference>
<dbReference type="InterPro" id="IPR018159">
    <property type="entry name" value="Spectrin/alpha-actinin"/>
</dbReference>
<protein>
    <submittedName>
        <fullName evidence="10">Dystrophin-related protein 2</fullName>
    </submittedName>
</protein>
<dbReference type="FunFam" id="1.20.58.60:FF:000029">
    <property type="entry name" value="utrophin isoform X1"/>
    <property type="match status" value="1"/>
</dbReference>
<dbReference type="SUPFAM" id="SSF57850">
    <property type="entry name" value="RING/U-box"/>
    <property type="match status" value="1"/>
</dbReference>
<evidence type="ECO:0000256" key="7">
    <source>
        <dbReference type="PROSITE-ProRule" id="PRU00228"/>
    </source>
</evidence>
<dbReference type="CDD" id="cd00176">
    <property type="entry name" value="SPEC"/>
    <property type="match status" value="1"/>
</dbReference>
<dbReference type="InterPro" id="IPR015154">
    <property type="entry name" value="EF-hand_dom_typ2"/>
</dbReference>
<dbReference type="GO" id="GO:0099536">
    <property type="term" value="P:synaptic signaling"/>
    <property type="evidence" value="ECO:0007669"/>
    <property type="project" value="TreeGrafter"/>
</dbReference>
<organism evidence="10 11">
    <name type="scientific">Tupaia chinensis</name>
    <name type="common">Chinese tree shrew</name>
    <name type="synonym">Tupaia belangeri chinensis</name>
    <dbReference type="NCBI Taxonomy" id="246437"/>
    <lineage>
        <taxon>Eukaryota</taxon>
        <taxon>Metazoa</taxon>
        <taxon>Chordata</taxon>
        <taxon>Craniata</taxon>
        <taxon>Vertebrata</taxon>
        <taxon>Euteleostomi</taxon>
        <taxon>Mammalia</taxon>
        <taxon>Eutheria</taxon>
        <taxon>Euarchontoglires</taxon>
        <taxon>Scandentia</taxon>
        <taxon>Tupaiidae</taxon>
        <taxon>Tupaia</taxon>
    </lineage>
</organism>
<dbReference type="InterPro" id="IPR012485">
    <property type="entry name" value="CENP-I"/>
</dbReference>
<dbReference type="InterPro" id="IPR000433">
    <property type="entry name" value="Znf_ZZ"/>
</dbReference>
<dbReference type="EMBL" id="KB364542">
    <property type="protein sequence ID" value="ELV12417.1"/>
    <property type="molecule type" value="Genomic_DNA"/>
</dbReference>